<name>A0A7W3PBY4_9MICO</name>
<protein>
    <submittedName>
        <fullName evidence="2">Uncharacterized protein</fullName>
    </submittedName>
</protein>
<dbReference type="RefSeq" id="WP_182613958.1">
    <property type="nucleotide sequence ID" value="NZ_BAAATF010000001.1"/>
</dbReference>
<proteinExistence type="predicted"/>
<sequence>MKEQSDSLVTLIHDAAGQVGPVAGIDGEMMARRAIRHERTRRGVIGGAVAAALLVLGAAGVAWFTERPALPALLPWVQASSEVRSDGLVFEVPDGYEEFNPVGDPMWGADPVVPDEDDMEEVAHAASWVAVAPAEDEPLAGEQAGNPVTEVDVPGAAAARWSWYEPQYGSDSGYWQRGPGDGDFVGELDVELDTGTVVRLTMSLADDETPQDTFERLVRTVRVDGDPAEPEGPGSTGQEDLPLLESADVPESWERGEFHGLAYAAPGDWAAADGASAEHPTDTLLLRRPDGKAELQLAVVDRLDYLAANREAGPLPDFYRFELAGAEASTVLTERFDGEYRAYIEVRAAGGSSYTVNLFGFDGATGLDDDLAALLGSLGLTGASTDGPPAYDALDPADPLLQDPPSDWEPVTFEGLDLTLPRELKSPEGMWGIWSSDSGDSWEELAITLWDVEGYDPPIQLADYGYRYEPAGTTRGVVTVGTSTDTAVPEPGEPGFLGTATFHLTADGRRAVEIRYEGSGATEERWWQILASLDAAGLTSP</sequence>
<evidence type="ECO:0000313" key="3">
    <source>
        <dbReference type="Proteomes" id="UP000540568"/>
    </source>
</evidence>
<reference evidence="2 3" key="1">
    <citation type="submission" date="2020-07" db="EMBL/GenBank/DDBJ databases">
        <title>Sequencing the genomes of 1000 actinobacteria strains.</title>
        <authorList>
            <person name="Klenk H.-P."/>
        </authorList>
    </citation>
    <scope>NUCLEOTIDE SEQUENCE [LARGE SCALE GENOMIC DNA]</scope>
    <source>
        <strain evidence="2 3">DSM 44121</strain>
    </source>
</reference>
<accession>A0A7W3PBY4</accession>
<evidence type="ECO:0000313" key="2">
    <source>
        <dbReference type="EMBL" id="MBA8806188.1"/>
    </source>
</evidence>
<evidence type="ECO:0000256" key="1">
    <source>
        <dbReference type="SAM" id="Phobius"/>
    </source>
</evidence>
<keyword evidence="1" id="KW-0812">Transmembrane</keyword>
<dbReference type="EMBL" id="JACGWV010000001">
    <property type="protein sequence ID" value="MBA8806188.1"/>
    <property type="molecule type" value="Genomic_DNA"/>
</dbReference>
<gene>
    <name evidence="2" type="ORF">FHX71_000130</name>
</gene>
<dbReference type="AlphaFoldDB" id="A0A7W3PBY4"/>
<feature type="transmembrane region" description="Helical" evidence="1">
    <location>
        <begin position="43"/>
        <end position="64"/>
    </location>
</feature>
<organism evidence="2 3">
    <name type="scientific">Promicromonospora sukumoe</name>
    <dbReference type="NCBI Taxonomy" id="88382"/>
    <lineage>
        <taxon>Bacteria</taxon>
        <taxon>Bacillati</taxon>
        <taxon>Actinomycetota</taxon>
        <taxon>Actinomycetes</taxon>
        <taxon>Micrococcales</taxon>
        <taxon>Promicromonosporaceae</taxon>
        <taxon>Promicromonospora</taxon>
    </lineage>
</organism>
<keyword evidence="3" id="KW-1185">Reference proteome</keyword>
<comment type="caution">
    <text evidence="2">The sequence shown here is derived from an EMBL/GenBank/DDBJ whole genome shotgun (WGS) entry which is preliminary data.</text>
</comment>
<keyword evidence="1" id="KW-0472">Membrane</keyword>
<keyword evidence="1" id="KW-1133">Transmembrane helix</keyword>
<dbReference type="Proteomes" id="UP000540568">
    <property type="component" value="Unassembled WGS sequence"/>
</dbReference>